<evidence type="ECO:0000313" key="4">
    <source>
        <dbReference type="Proteomes" id="UP000180175"/>
    </source>
</evidence>
<dbReference type="EMBL" id="CP063356">
    <property type="protein sequence ID" value="QOY36915.1"/>
    <property type="molecule type" value="Genomic_DNA"/>
</dbReference>
<accession>A0A1S2LS20</accession>
<reference evidence="3 4" key="2">
    <citation type="journal article" date="2017" name="Genome Announc.">
        <title>Draft Genome Sequences of Four Alkaliphilic Bacteria Belonging to the Anaerobacillus Genus.</title>
        <authorList>
            <person name="Bassil N.M."/>
            <person name="Lloyd J.R."/>
        </authorList>
    </citation>
    <scope>NUCLEOTIDE SEQUENCE [LARGE SCALE GENOMIC DNA]</scope>
    <source>
        <strain evidence="3 4">NB2006</strain>
    </source>
</reference>
<keyword evidence="1" id="KW-0812">Transmembrane</keyword>
<reference evidence="2 4" key="1">
    <citation type="submission" date="2016-10" db="EMBL/GenBank/DDBJ databases">
        <title>Draft genome sequences of four alkaliphilic bacteria belonging to the Anaerobacillus genus.</title>
        <authorList>
            <person name="Bassil N.M."/>
            <person name="Lloyd J.R."/>
        </authorList>
    </citation>
    <scope>NUCLEOTIDE SEQUENCE [LARGE SCALE GENOMIC DNA]</scope>
    <source>
        <strain evidence="2 4">NB2006</strain>
    </source>
</reference>
<sequence length="67" mass="7176">MRKKLVGNGISSFGLGVIVSSIVYPLGFMNSQSVFYGMLVIGAVLLLTGKLIGKTQKETEIISTKIQ</sequence>
<dbReference type="AlphaFoldDB" id="A0A1S2LS20"/>
<keyword evidence="1" id="KW-0472">Membrane</keyword>
<protein>
    <submittedName>
        <fullName evidence="2">Uncharacterized protein</fullName>
    </submittedName>
</protein>
<feature type="transmembrane region" description="Helical" evidence="1">
    <location>
        <begin position="33"/>
        <end position="53"/>
    </location>
</feature>
<name>A0A1S2LS20_9BACI</name>
<dbReference type="KEGG" id="aia:AWH56_004500"/>
<reference evidence="3 4" key="3">
    <citation type="journal article" date="2019" name="Int. J. Syst. Evol. Microbiol.">
        <title>Anaerobacillus isosaccharinicus sp. nov., an alkaliphilic bacterium which degrades isosaccharinic acid.</title>
        <authorList>
            <person name="Bassil N.M."/>
            <person name="Lloyd J.R."/>
        </authorList>
    </citation>
    <scope>NUCLEOTIDE SEQUENCE [LARGE SCALE GENOMIC DNA]</scope>
    <source>
        <strain evidence="3 4">NB2006</strain>
    </source>
</reference>
<evidence type="ECO:0000313" key="2">
    <source>
        <dbReference type="EMBL" id="OIJ15308.1"/>
    </source>
</evidence>
<organism evidence="2 4">
    <name type="scientific">Anaerobacillus isosaccharinicus</name>
    <dbReference type="NCBI Taxonomy" id="1532552"/>
    <lineage>
        <taxon>Bacteria</taxon>
        <taxon>Bacillati</taxon>
        <taxon>Bacillota</taxon>
        <taxon>Bacilli</taxon>
        <taxon>Bacillales</taxon>
        <taxon>Bacillaceae</taxon>
        <taxon>Anaerobacillus</taxon>
    </lineage>
</organism>
<dbReference type="EMBL" id="LQXD01000108">
    <property type="protein sequence ID" value="OIJ15308.1"/>
    <property type="molecule type" value="Genomic_DNA"/>
</dbReference>
<dbReference type="Proteomes" id="UP000180175">
    <property type="component" value="Chromosome"/>
</dbReference>
<reference evidence="3" key="4">
    <citation type="submission" date="2020-10" db="EMBL/GenBank/DDBJ databases">
        <authorList>
            <person name="Bassil N.M."/>
            <person name="Lloyd J.R."/>
        </authorList>
    </citation>
    <scope>NUCLEOTIDE SEQUENCE</scope>
    <source>
        <strain evidence="3">NB2006</strain>
    </source>
</reference>
<proteinExistence type="predicted"/>
<feature type="transmembrane region" description="Helical" evidence="1">
    <location>
        <begin position="5"/>
        <end position="27"/>
    </location>
</feature>
<dbReference type="RefSeq" id="WP_071317313.1">
    <property type="nucleotide sequence ID" value="NZ_CP063356.2"/>
</dbReference>
<evidence type="ECO:0000256" key="1">
    <source>
        <dbReference type="SAM" id="Phobius"/>
    </source>
</evidence>
<evidence type="ECO:0000313" key="3">
    <source>
        <dbReference type="EMBL" id="QOY36915.1"/>
    </source>
</evidence>
<keyword evidence="1" id="KW-1133">Transmembrane helix</keyword>
<keyword evidence="4" id="KW-1185">Reference proteome</keyword>
<gene>
    <name evidence="3" type="ORF">AWH56_004500</name>
    <name evidence="2" type="ORF">AWH56_11930</name>
</gene>
<dbReference type="OrthoDB" id="2973907at2"/>